<gene>
    <name evidence="2" type="ORF">EV655_10970</name>
</gene>
<dbReference type="EMBL" id="SLWW01000009">
    <property type="protein sequence ID" value="TCO70523.1"/>
    <property type="molecule type" value="Genomic_DNA"/>
</dbReference>
<dbReference type="Gene3D" id="3.40.1730.10">
    <property type="entry name" value="pa0076 domain"/>
    <property type="match status" value="1"/>
</dbReference>
<evidence type="ECO:0000256" key="1">
    <source>
        <dbReference type="SAM" id="MobiDB-lite"/>
    </source>
</evidence>
<dbReference type="AlphaFoldDB" id="A0A4R2KAP7"/>
<protein>
    <submittedName>
        <fullName evidence="2">Type VI secretion system protein ImpM</fullName>
    </submittedName>
</protein>
<dbReference type="Proteomes" id="UP000295142">
    <property type="component" value="Unassembled WGS sequence"/>
</dbReference>
<dbReference type="OrthoDB" id="9801841at2"/>
<evidence type="ECO:0000313" key="3">
    <source>
        <dbReference type="Proteomes" id="UP000295142"/>
    </source>
</evidence>
<name>A0A4R2KAP7_9RHOB</name>
<sequence>MPDPGSALFGKVPALGDFVARGLPSGLRAPLDRWLTAHLAQRAQAPETWPDGGLRATLILNGTSLSALILPSADRTGRAFPLACCHLPGLGRAAADAWCDAALPAACGAANGTLAADALIAALAALPAPAPGPAEPGLWARDRPSPADEPTETALARLFGPVSSG</sequence>
<keyword evidence="3" id="KW-1185">Reference proteome</keyword>
<reference evidence="2 3" key="1">
    <citation type="submission" date="2019-03" db="EMBL/GenBank/DDBJ databases">
        <title>Genomic Encyclopedia of Type Strains, Phase IV (KMG-IV): sequencing the most valuable type-strain genomes for metagenomic binning, comparative biology and taxonomic classification.</title>
        <authorList>
            <person name="Goeker M."/>
        </authorList>
    </citation>
    <scope>NUCLEOTIDE SEQUENCE [LARGE SCALE GENOMIC DNA]</scope>
    <source>
        <strain evidence="2 3">DSM 4868</strain>
    </source>
</reference>
<dbReference type="RefSeq" id="WP_132545202.1">
    <property type="nucleotide sequence ID" value="NZ_SLWW01000009.1"/>
</dbReference>
<organism evidence="2 3">
    <name type="scientific">Rhodovulum euryhalinum</name>
    <dbReference type="NCBI Taxonomy" id="35805"/>
    <lineage>
        <taxon>Bacteria</taxon>
        <taxon>Pseudomonadati</taxon>
        <taxon>Pseudomonadota</taxon>
        <taxon>Alphaproteobacteria</taxon>
        <taxon>Rhodobacterales</taxon>
        <taxon>Paracoccaceae</taxon>
        <taxon>Rhodovulum</taxon>
    </lineage>
</organism>
<proteinExistence type="predicted"/>
<dbReference type="Pfam" id="PF09867">
    <property type="entry name" value="TagF_N"/>
    <property type="match status" value="1"/>
</dbReference>
<feature type="region of interest" description="Disordered" evidence="1">
    <location>
        <begin position="132"/>
        <end position="165"/>
    </location>
</feature>
<dbReference type="InterPro" id="IPR038225">
    <property type="entry name" value="TagF_sf"/>
</dbReference>
<dbReference type="NCBIfam" id="TIGR03373">
    <property type="entry name" value="VI_minor_4"/>
    <property type="match status" value="1"/>
</dbReference>
<comment type="caution">
    <text evidence="2">The sequence shown here is derived from an EMBL/GenBank/DDBJ whole genome shotgun (WGS) entry which is preliminary data.</text>
</comment>
<dbReference type="InterPro" id="IPR017748">
    <property type="entry name" value="TagF"/>
</dbReference>
<evidence type="ECO:0000313" key="2">
    <source>
        <dbReference type="EMBL" id="TCO70523.1"/>
    </source>
</evidence>
<accession>A0A4R2KAP7</accession>